<protein>
    <submittedName>
        <fullName evidence="1">Uncharacterized protein</fullName>
    </submittedName>
</protein>
<proteinExistence type="predicted"/>
<dbReference type="Proteomes" id="UP001396334">
    <property type="component" value="Unassembled WGS sequence"/>
</dbReference>
<name>A0ABR2U623_9ROSI</name>
<evidence type="ECO:0000313" key="2">
    <source>
        <dbReference type="Proteomes" id="UP001396334"/>
    </source>
</evidence>
<organism evidence="1 2">
    <name type="scientific">Hibiscus sabdariffa</name>
    <name type="common">roselle</name>
    <dbReference type="NCBI Taxonomy" id="183260"/>
    <lineage>
        <taxon>Eukaryota</taxon>
        <taxon>Viridiplantae</taxon>
        <taxon>Streptophyta</taxon>
        <taxon>Embryophyta</taxon>
        <taxon>Tracheophyta</taxon>
        <taxon>Spermatophyta</taxon>
        <taxon>Magnoliopsida</taxon>
        <taxon>eudicotyledons</taxon>
        <taxon>Gunneridae</taxon>
        <taxon>Pentapetalae</taxon>
        <taxon>rosids</taxon>
        <taxon>malvids</taxon>
        <taxon>Malvales</taxon>
        <taxon>Malvaceae</taxon>
        <taxon>Malvoideae</taxon>
        <taxon>Hibiscus</taxon>
    </lineage>
</organism>
<accession>A0ABR2U623</accession>
<comment type="caution">
    <text evidence="1">The sequence shown here is derived from an EMBL/GenBank/DDBJ whole genome shotgun (WGS) entry which is preliminary data.</text>
</comment>
<keyword evidence="2" id="KW-1185">Reference proteome</keyword>
<sequence length="137" mass="15072">MSLAHSHPSLHHPAIWLITREKQGGAVEVSCTLSKATLQSVSTANLNFLNYFDPQNISILYFIALISANMGGAAPSRKENSTSHSRSLFLNRPPTPPALTSFIMAPSTLNFSQPKKKWKCRGVPTEISMLFFALKKS</sequence>
<reference evidence="1 2" key="1">
    <citation type="journal article" date="2024" name="G3 (Bethesda)">
        <title>Genome assembly of Hibiscus sabdariffa L. provides insights into metabolisms of medicinal natural products.</title>
        <authorList>
            <person name="Kim T."/>
        </authorList>
    </citation>
    <scope>NUCLEOTIDE SEQUENCE [LARGE SCALE GENOMIC DNA]</scope>
    <source>
        <strain evidence="1">TK-2024</strain>
        <tissue evidence="1">Old leaves</tissue>
    </source>
</reference>
<dbReference type="EMBL" id="JBBPBN010000002">
    <property type="protein sequence ID" value="KAK9044872.1"/>
    <property type="molecule type" value="Genomic_DNA"/>
</dbReference>
<evidence type="ECO:0000313" key="1">
    <source>
        <dbReference type="EMBL" id="KAK9044872.1"/>
    </source>
</evidence>
<gene>
    <name evidence="1" type="ORF">V6N11_058763</name>
</gene>